<keyword evidence="18" id="KW-0413">Isomerase</keyword>
<feature type="region of interest" description="Disordered" evidence="26">
    <location>
        <begin position="1089"/>
        <end position="1142"/>
    </location>
</feature>
<reference evidence="28" key="1">
    <citation type="submission" date="2023-01" db="EMBL/GenBank/DDBJ databases">
        <title>The growth and conidiation of Purpureocillium lavendulum are regulated by nitrogen source and histone H3K14 acetylation.</title>
        <authorList>
            <person name="Tang P."/>
            <person name="Han J."/>
            <person name="Zhang C."/>
            <person name="Tang P."/>
            <person name="Qi F."/>
            <person name="Zhang K."/>
            <person name="Liang L."/>
        </authorList>
    </citation>
    <scope>NUCLEOTIDE SEQUENCE</scope>
    <source>
        <strain evidence="28">YMF1.00683</strain>
    </source>
</reference>
<dbReference type="FunFam" id="3.20.20.70:FF:000130">
    <property type="entry name" value="Ribulose-phosphate 3-epimerase"/>
    <property type="match status" value="1"/>
</dbReference>
<dbReference type="Pfam" id="PF13661">
    <property type="entry name" value="2OG-FeII_Oxy_4"/>
    <property type="match status" value="1"/>
</dbReference>
<dbReference type="NCBIfam" id="NF004076">
    <property type="entry name" value="PRK05581.1-4"/>
    <property type="match status" value="1"/>
</dbReference>
<feature type="compositionally biased region" description="Acidic residues" evidence="26">
    <location>
        <begin position="1096"/>
        <end position="1112"/>
    </location>
</feature>
<name>A0AB34G581_9HYPO</name>
<dbReference type="GO" id="GO:0006098">
    <property type="term" value="P:pentose-phosphate shunt"/>
    <property type="evidence" value="ECO:0007669"/>
    <property type="project" value="InterPro"/>
</dbReference>
<comment type="cofactor">
    <cofactor evidence="2">
        <name>Mn(2+)</name>
        <dbReference type="ChEBI" id="CHEBI:29035"/>
    </cofactor>
</comment>
<evidence type="ECO:0000256" key="15">
    <source>
        <dbReference type="ARBA" id="ARBA00022964"/>
    </source>
</evidence>
<dbReference type="InterPro" id="IPR000056">
    <property type="entry name" value="Ribul_P_3_epim-like"/>
</dbReference>
<keyword evidence="17" id="KW-0408">Iron</keyword>
<comment type="subcellular location">
    <subcellularLocation>
        <location evidence="7">Nucleus</location>
    </subcellularLocation>
</comment>
<evidence type="ECO:0000256" key="17">
    <source>
        <dbReference type="ARBA" id="ARBA00023004"/>
    </source>
</evidence>
<dbReference type="Pfam" id="PF10637">
    <property type="entry name" value="Ofd1_CTDD"/>
    <property type="match status" value="1"/>
</dbReference>
<comment type="cofactor">
    <cofactor evidence="3">
        <name>Co(2+)</name>
        <dbReference type="ChEBI" id="CHEBI:48828"/>
    </cofactor>
</comment>
<keyword evidence="14" id="KW-0847">Vitamin C</keyword>
<dbReference type="Pfam" id="PF00834">
    <property type="entry name" value="Ribul_P_3_epim"/>
    <property type="match status" value="1"/>
</dbReference>
<evidence type="ECO:0000256" key="26">
    <source>
        <dbReference type="SAM" id="MobiDB-lite"/>
    </source>
</evidence>
<keyword evidence="13" id="KW-0479">Metal-binding</keyword>
<dbReference type="InterPro" id="IPR005123">
    <property type="entry name" value="Oxoglu/Fe-dep_dioxygenase_dom"/>
</dbReference>
<keyword evidence="29" id="KW-1185">Reference proteome</keyword>
<evidence type="ECO:0000256" key="3">
    <source>
        <dbReference type="ARBA" id="ARBA00001941"/>
    </source>
</evidence>
<dbReference type="InterPro" id="IPR019601">
    <property type="entry name" value="Oxoglutarate/Fe-dep_Oase_C"/>
</dbReference>
<keyword evidence="16" id="KW-0560">Oxidoreductase</keyword>
<dbReference type="InterPro" id="IPR011060">
    <property type="entry name" value="RibuloseP-bd_barrel"/>
</dbReference>
<feature type="compositionally biased region" description="Acidic residues" evidence="26">
    <location>
        <begin position="1122"/>
        <end position="1142"/>
    </location>
</feature>
<evidence type="ECO:0000256" key="21">
    <source>
        <dbReference type="ARBA" id="ARBA00029933"/>
    </source>
</evidence>
<dbReference type="GO" id="GO:0010604">
    <property type="term" value="P:positive regulation of macromolecule metabolic process"/>
    <property type="evidence" value="ECO:0007669"/>
    <property type="project" value="UniProtKB-ARBA"/>
</dbReference>
<sequence length="1142" mass="124668">MAIDTMAPKTIIAPSILSADFAQLGHDCKRTMEQGADWLHVDIMDGHFVPNITFGAPVVAKIRGHVDRPTEATGRGTFDCHMMIAEPKKWVKEFKKAGADLYCFHYEAAFSSAAESPEETSDAKTSPRELIRYIHDQGLQAGIALRPDTSVDVLWDIVDAQDPRDKPDMVLIMTVMPGFGGQKFMASELPKVEALRKKYPELNIEVDGGLGPATIDQAADAGANVIVAGSAVFAAKDPAEVIATLRQSVDKRNGRLQAQLVVEVDAEGAHVYRPVRGVGNAIDADERTDAMGDASHSLDIGDRAEDVACVRARHEPSPGPDEAGEVLGEELRVSSVGGAPPLKDQVVTLGEVDPGGNVGLMVNGRDNDVVARTETGASEGIREVAQQLGGGRAEDDLVGARIDEARTGDVGCVVALGGLLTDGVRCAELDVCGGEVVADRVDDAAERLATASVVEEDLVLLEGGELGPYLIDAEGHDGNWRSLCRHFCSDKGRATVDVGVPLSVDEAQKRFRAGLFEKPVLDAYTSEYASSAPYKHAVIRELVDDALLRSVRDEVRGNVEFTPKETDIYKIHQSGDLANLDGLDDASLAKLPSLLALRDAVYSETFRDYVSTITGCGPLSGRKTDMAINVYTPGCFLLCHDDVIGSRRVSYILYLTDPDKPWQPEWGGALRLFPVQKQENKDGEVAKTPLPDVVKVIPPAWNQLSFFAVQPGESFHDVEEVYHAESKEQQEKDGGRVRVAISGWFHIPQIGEDGYIEGEEEKNARNSSLMQLQGNPAQYDAPQPQPVKVDNPKASQDDFEQADLEFLLKYIAPTYLTPDTLEQIQEHFEENSSITLANILSKKFAQRLKNYVAEQERQTLPEDSATLEKMTAWRVARPPHKHRYLYQHPSQLRSSHEESPLTELLDILLPSRQFRHWLQIATGCTVESADVIARRFRRGQDYTLATGHDGKPRLELNLGITPTSGWGDEDDEEDAAADAEAEKEEKETAASKTNGKDKGKGKGKAKEEPKPEPTPKADDEADEVGGHEVYMGGDDDADDDAAIYKSSGDDDNILFFQSAAWNKLTIVLRDSGALKFVKYVSRKAKGDRWDVSGVFEVEEQDDDEDGDGDDRDNGEGAAPGEGDSDEEEEFNGFSDSEDSESD</sequence>
<evidence type="ECO:0000256" key="9">
    <source>
        <dbReference type="ARBA" id="ARBA00007443"/>
    </source>
</evidence>
<dbReference type="SUPFAM" id="SSF51366">
    <property type="entry name" value="Ribulose-phoshate binding barrel"/>
    <property type="match status" value="1"/>
</dbReference>
<dbReference type="GO" id="GO:0005975">
    <property type="term" value="P:carbohydrate metabolic process"/>
    <property type="evidence" value="ECO:0007669"/>
    <property type="project" value="InterPro"/>
</dbReference>
<dbReference type="GO" id="GO:0005506">
    <property type="term" value="F:iron ion binding"/>
    <property type="evidence" value="ECO:0007669"/>
    <property type="project" value="InterPro"/>
</dbReference>
<feature type="domain" description="Fe2OG dioxygenase" evidence="27">
    <location>
        <begin position="622"/>
        <end position="747"/>
    </location>
</feature>
<keyword evidence="20" id="KW-0170">Cobalt</keyword>
<dbReference type="EMBL" id="JAQHRD010000001">
    <property type="protein sequence ID" value="KAJ6445956.1"/>
    <property type="molecule type" value="Genomic_DNA"/>
</dbReference>
<dbReference type="GO" id="GO:0005634">
    <property type="term" value="C:nucleus"/>
    <property type="evidence" value="ECO:0007669"/>
    <property type="project" value="UniProtKB-SubCell"/>
</dbReference>
<dbReference type="Proteomes" id="UP001163105">
    <property type="component" value="Unassembled WGS sequence"/>
</dbReference>
<evidence type="ECO:0000256" key="11">
    <source>
        <dbReference type="ARBA" id="ARBA00013188"/>
    </source>
</evidence>
<dbReference type="Gene3D" id="2.60.120.620">
    <property type="entry name" value="q2cbj1_9rhob like domain"/>
    <property type="match status" value="2"/>
</dbReference>
<evidence type="ECO:0000313" key="28">
    <source>
        <dbReference type="EMBL" id="KAJ6445956.1"/>
    </source>
</evidence>
<dbReference type="InterPro" id="IPR051842">
    <property type="entry name" value="uS12_prolyl_hydroxylase"/>
</dbReference>
<evidence type="ECO:0000256" key="25">
    <source>
        <dbReference type="ARBA" id="ARBA00081607"/>
    </source>
</evidence>
<evidence type="ECO:0000256" key="4">
    <source>
        <dbReference type="ARBA" id="ARBA00001947"/>
    </source>
</evidence>
<comment type="pathway">
    <text evidence="8">Carbohydrate degradation; pentose phosphate pathway; D-xylulose 5-phosphate from D-ribulose 5-phosphate (non-oxidative stage): step 1/1.</text>
</comment>
<accession>A0AB34G581</accession>
<comment type="caution">
    <text evidence="28">The sequence shown here is derived from an EMBL/GenBank/DDBJ whole genome shotgun (WGS) entry which is preliminary data.</text>
</comment>
<evidence type="ECO:0000256" key="7">
    <source>
        <dbReference type="ARBA" id="ARBA00004123"/>
    </source>
</evidence>
<dbReference type="InterPro" id="IPR039558">
    <property type="entry name" value="TPA1/OFD1_N"/>
</dbReference>
<dbReference type="InterPro" id="IPR006620">
    <property type="entry name" value="Pro_4_hyd_alph"/>
</dbReference>
<evidence type="ECO:0000256" key="16">
    <source>
        <dbReference type="ARBA" id="ARBA00023002"/>
    </source>
</evidence>
<keyword evidence="19" id="KW-0539">Nucleus</keyword>
<dbReference type="GO" id="GO:0031418">
    <property type="term" value="F:L-ascorbic acid binding"/>
    <property type="evidence" value="ECO:0007669"/>
    <property type="project" value="UniProtKB-KW"/>
</dbReference>
<dbReference type="GO" id="GO:0005737">
    <property type="term" value="C:cytoplasm"/>
    <property type="evidence" value="ECO:0007669"/>
    <property type="project" value="TreeGrafter"/>
</dbReference>
<evidence type="ECO:0000256" key="20">
    <source>
        <dbReference type="ARBA" id="ARBA00023285"/>
    </source>
</evidence>
<gene>
    <name evidence="28" type="primary">OGFOD1</name>
    <name evidence="28" type="ORF">O9K51_00721</name>
</gene>
<evidence type="ECO:0000256" key="8">
    <source>
        <dbReference type="ARBA" id="ARBA00005016"/>
    </source>
</evidence>
<dbReference type="InterPro" id="IPR026019">
    <property type="entry name" value="Ribul_P_3_epim"/>
</dbReference>
<evidence type="ECO:0000256" key="5">
    <source>
        <dbReference type="ARBA" id="ARBA00001954"/>
    </source>
</evidence>
<evidence type="ECO:0000259" key="27">
    <source>
        <dbReference type="PROSITE" id="PS51471"/>
    </source>
</evidence>
<evidence type="ECO:0000256" key="6">
    <source>
        <dbReference type="ARBA" id="ARBA00001961"/>
    </source>
</evidence>
<comment type="cofactor">
    <cofactor evidence="4">
        <name>Zn(2+)</name>
        <dbReference type="ChEBI" id="CHEBI:29105"/>
    </cofactor>
</comment>
<comment type="similarity">
    <text evidence="9">Belongs to the TPA1 family.</text>
</comment>
<evidence type="ECO:0000256" key="12">
    <source>
        <dbReference type="ARBA" id="ARBA00013920"/>
    </source>
</evidence>
<evidence type="ECO:0000313" key="29">
    <source>
        <dbReference type="Proteomes" id="UP001163105"/>
    </source>
</evidence>
<evidence type="ECO:0000256" key="24">
    <source>
        <dbReference type="ARBA" id="ARBA00051966"/>
    </source>
</evidence>
<evidence type="ECO:0000256" key="14">
    <source>
        <dbReference type="ARBA" id="ARBA00022896"/>
    </source>
</evidence>
<feature type="region of interest" description="Disordered" evidence="26">
    <location>
        <begin position="943"/>
        <end position="1047"/>
    </location>
</feature>
<dbReference type="AlphaFoldDB" id="A0AB34G581"/>
<dbReference type="PROSITE" id="PS01086">
    <property type="entry name" value="RIBUL_P_3_EPIMER_2"/>
    <property type="match status" value="1"/>
</dbReference>
<evidence type="ECO:0000256" key="19">
    <source>
        <dbReference type="ARBA" id="ARBA00023242"/>
    </source>
</evidence>
<dbReference type="SMART" id="SM00702">
    <property type="entry name" value="P4Hc"/>
    <property type="match status" value="1"/>
</dbReference>
<comment type="cofactor">
    <cofactor evidence="6">
        <name>L-ascorbate</name>
        <dbReference type="ChEBI" id="CHEBI:38290"/>
    </cofactor>
</comment>
<dbReference type="PROSITE" id="PS01085">
    <property type="entry name" value="RIBUL_P_3_EPIMER_1"/>
    <property type="match status" value="1"/>
</dbReference>
<dbReference type="CDD" id="cd00429">
    <property type="entry name" value="RPE"/>
    <property type="match status" value="1"/>
</dbReference>
<comment type="catalytic activity">
    <reaction evidence="1">
        <text>D-ribulose 5-phosphate = D-xylulose 5-phosphate</text>
        <dbReference type="Rhea" id="RHEA:13677"/>
        <dbReference type="ChEBI" id="CHEBI:57737"/>
        <dbReference type="ChEBI" id="CHEBI:58121"/>
        <dbReference type="EC" id="5.1.3.1"/>
    </reaction>
</comment>
<evidence type="ECO:0000256" key="1">
    <source>
        <dbReference type="ARBA" id="ARBA00001782"/>
    </source>
</evidence>
<evidence type="ECO:0000256" key="13">
    <source>
        <dbReference type="ARBA" id="ARBA00022723"/>
    </source>
</evidence>
<dbReference type="GO" id="GO:0031543">
    <property type="term" value="F:peptidyl-proline dioxygenase activity"/>
    <property type="evidence" value="ECO:0007669"/>
    <property type="project" value="UniProtKB-ARBA"/>
</dbReference>
<dbReference type="HAMAP" id="MF_02227">
    <property type="entry name" value="RPE"/>
    <property type="match status" value="1"/>
</dbReference>
<dbReference type="PANTHER" id="PTHR12117">
    <property type="entry name" value="HISTONE ACETYLTRANSFERASE COMPLEX"/>
    <property type="match status" value="1"/>
</dbReference>
<dbReference type="PROSITE" id="PS51471">
    <property type="entry name" value="FE2OG_OXY"/>
    <property type="match status" value="1"/>
</dbReference>
<dbReference type="GO" id="GO:0004750">
    <property type="term" value="F:D-ribulose-phosphate 3-epimerase activity"/>
    <property type="evidence" value="ECO:0007669"/>
    <property type="project" value="UniProtKB-EC"/>
</dbReference>
<comment type="catalytic activity">
    <reaction evidence="23">
        <text>[ribosomal protein uS12]-L-proline + 2-oxoglutarate + O2 = [ribosomal protein uS12]-(3S)-3-hydroxy-L-proline + succinate + CO2</text>
        <dbReference type="Rhea" id="RHEA:54156"/>
        <dbReference type="Rhea" id="RHEA-COMP:13816"/>
        <dbReference type="Rhea" id="RHEA-COMP:13818"/>
        <dbReference type="ChEBI" id="CHEBI:15379"/>
        <dbReference type="ChEBI" id="CHEBI:16526"/>
        <dbReference type="ChEBI" id="CHEBI:16810"/>
        <dbReference type="ChEBI" id="CHEBI:30031"/>
        <dbReference type="ChEBI" id="CHEBI:50342"/>
        <dbReference type="ChEBI" id="CHEBI:85428"/>
    </reaction>
</comment>
<comment type="similarity">
    <text evidence="10">Belongs to the ribulose-phosphate 3-epimerase family.</text>
</comment>
<dbReference type="PANTHER" id="PTHR12117:SF0">
    <property type="entry name" value="PROLYL 3-HYDROXYLASE OGFOD1"/>
    <property type="match status" value="1"/>
</dbReference>
<organism evidence="28 29">
    <name type="scientific">Purpureocillium lavendulum</name>
    <dbReference type="NCBI Taxonomy" id="1247861"/>
    <lineage>
        <taxon>Eukaryota</taxon>
        <taxon>Fungi</taxon>
        <taxon>Dikarya</taxon>
        <taxon>Ascomycota</taxon>
        <taxon>Pezizomycotina</taxon>
        <taxon>Sordariomycetes</taxon>
        <taxon>Hypocreomycetidae</taxon>
        <taxon>Hypocreales</taxon>
        <taxon>Ophiocordycipitaceae</taxon>
        <taxon>Purpureocillium</taxon>
    </lineage>
</organism>
<evidence type="ECO:0000256" key="22">
    <source>
        <dbReference type="ARBA" id="ARBA00030599"/>
    </source>
</evidence>
<evidence type="ECO:0000256" key="2">
    <source>
        <dbReference type="ARBA" id="ARBA00001936"/>
    </source>
</evidence>
<protein>
    <recommendedName>
        <fullName evidence="12">Ribulose-phosphate 3-epimerase</fullName>
        <ecNumber evidence="11">5.1.3.1</ecNumber>
    </recommendedName>
    <alternativeName>
        <fullName evidence="22">Pentose-5-phosphate 3-epimerase</fullName>
    </alternativeName>
    <alternativeName>
        <fullName evidence="21">RPE</fullName>
    </alternativeName>
    <alternativeName>
        <fullName evidence="25">uS12 prolyl 3,4-dihydroxylase</fullName>
    </alternativeName>
</protein>
<feature type="compositionally biased region" description="Basic and acidic residues" evidence="26">
    <location>
        <begin position="983"/>
        <end position="1018"/>
    </location>
</feature>
<dbReference type="GO" id="GO:0009896">
    <property type="term" value="P:positive regulation of catabolic process"/>
    <property type="evidence" value="ECO:0007669"/>
    <property type="project" value="UniProtKB-ARBA"/>
</dbReference>
<dbReference type="InterPro" id="IPR013785">
    <property type="entry name" value="Aldolase_TIM"/>
</dbReference>
<dbReference type="EC" id="5.1.3.1" evidence="11"/>
<proteinExistence type="inferred from homology"/>
<comment type="cofactor">
    <cofactor evidence="5">
        <name>Fe(2+)</name>
        <dbReference type="ChEBI" id="CHEBI:29033"/>
    </cofactor>
</comment>
<comment type="catalytic activity">
    <reaction evidence="24">
        <text>[ribosomal protein uS12]-(3S)-3-hydroxy-L-proline + 2-oxoglutarate + O2 = [ribosomal protein uS12]-(3S)-3,4-dihydroxy-L-proline + succinate + CO2</text>
        <dbReference type="Rhea" id="RHEA:54160"/>
        <dbReference type="Rhea" id="RHEA-COMP:13817"/>
        <dbReference type="Rhea" id="RHEA-COMP:13818"/>
        <dbReference type="ChEBI" id="CHEBI:15379"/>
        <dbReference type="ChEBI" id="CHEBI:16526"/>
        <dbReference type="ChEBI" id="CHEBI:16810"/>
        <dbReference type="ChEBI" id="CHEBI:30031"/>
        <dbReference type="ChEBI" id="CHEBI:85428"/>
        <dbReference type="ChEBI" id="CHEBI:138052"/>
    </reaction>
</comment>
<dbReference type="Gene3D" id="3.20.20.70">
    <property type="entry name" value="Aldolase class I"/>
    <property type="match status" value="1"/>
</dbReference>
<dbReference type="FunFam" id="2.60.120.620:FF:000014">
    <property type="entry name" value="Prolyl 3,4-dihydroxylase TPA1"/>
    <property type="match status" value="1"/>
</dbReference>
<dbReference type="GO" id="GO:0006449">
    <property type="term" value="P:regulation of translational termination"/>
    <property type="evidence" value="ECO:0007669"/>
    <property type="project" value="TreeGrafter"/>
</dbReference>
<evidence type="ECO:0000256" key="10">
    <source>
        <dbReference type="ARBA" id="ARBA00009541"/>
    </source>
</evidence>
<feature type="compositionally biased region" description="Acidic residues" evidence="26">
    <location>
        <begin position="967"/>
        <end position="982"/>
    </location>
</feature>
<keyword evidence="15" id="KW-0223">Dioxygenase</keyword>
<evidence type="ECO:0000256" key="18">
    <source>
        <dbReference type="ARBA" id="ARBA00023235"/>
    </source>
</evidence>
<evidence type="ECO:0000256" key="23">
    <source>
        <dbReference type="ARBA" id="ARBA00047444"/>
    </source>
</evidence>